<dbReference type="EC" id="3.5.3.4" evidence="4"/>
<gene>
    <name evidence="4" type="primary">alc</name>
    <name evidence="6" type="ORF">E0H85_10945</name>
</gene>
<comment type="similarity">
    <text evidence="1 4">Belongs to the allantoicase family.</text>
</comment>
<reference evidence="6 7" key="1">
    <citation type="submission" date="2019-02" db="EMBL/GenBank/DDBJ databases">
        <title>High diversity of culturable Acinetobacter species in natural soil and water ecosystems.</title>
        <authorList>
            <person name="Radolfova-Krizova L."/>
            <person name="Nemec A."/>
        </authorList>
    </citation>
    <scope>NUCLEOTIDE SEQUENCE [LARGE SCALE GENOMIC DNA]</scope>
    <source>
        <strain evidence="6 7">ANC 4281</strain>
    </source>
</reference>
<proteinExistence type="inferred from homology"/>
<evidence type="ECO:0000259" key="5">
    <source>
        <dbReference type="Pfam" id="PF03561"/>
    </source>
</evidence>
<evidence type="ECO:0000313" key="7">
    <source>
        <dbReference type="Proteomes" id="UP000291380"/>
    </source>
</evidence>
<feature type="domain" description="Allantoicase" evidence="5">
    <location>
        <begin position="191"/>
        <end position="333"/>
    </location>
</feature>
<dbReference type="InterPro" id="IPR005164">
    <property type="entry name" value="Allantoicase"/>
</dbReference>
<dbReference type="SUPFAM" id="SSF49785">
    <property type="entry name" value="Galactose-binding domain-like"/>
    <property type="match status" value="2"/>
</dbReference>
<dbReference type="RefSeq" id="WP_131271537.1">
    <property type="nucleotide sequence ID" value="NZ_SJOA01000013.1"/>
</dbReference>
<keyword evidence="2 4" id="KW-0659">Purine metabolism</keyword>
<organism evidence="6 7">
    <name type="scientific">Acinetobacter terrae</name>
    <dbReference type="NCBI Taxonomy" id="2731247"/>
    <lineage>
        <taxon>Bacteria</taxon>
        <taxon>Pseudomonadati</taxon>
        <taxon>Pseudomonadota</taxon>
        <taxon>Gammaproteobacteria</taxon>
        <taxon>Moraxellales</taxon>
        <taxon>Moraxellaceae</taxon>
        <taxon>Acinetobacter</taxon>
        <taxon>Acinetobacter Taxon 24</taxon>
    </lineage>
</organism>
<evidence type="ECO:0000256" key="1">
    <source>
        <dbReference type="ARBA" id="ARBA00009242"/>
    </source>
</evidence>
<comment type="pathway">
    <text evidence="4">Nitrogen metabolism; (S)-allantoin degradation; (S)-ureidoglycolate from allantoate (aminidohydrolase route): step 1/1.</text>
</comment>
<keyword evidence="3 4" id="KW-0378">Hydrolase</keyword>
<dbReference type="OrthoDB" id="2078334at2"/>
<accession>A0A4R0ELJ6</accession>
<dbReference type="PIRSF" id="PIRSF016516">
    <property type="entry name" value="Allantoicase"/>
    <property type="match status" value="1"/>
</dbReference>
<dbReference type="EMBL" id="SJOA01000013">
    <property type="protein sequence ID" value="TCB58213.1"/>
    <property type="molecule type" value="Genomic_DNA"/>
</dbReference>
<dbReference type="Gene3D" id="2.60.120.260">
    <property type="entry name" value="Galactose-binding domain-like"/>
    <property type="match status" value="2"/>
</dbReference>
<sequence>MATLFAPIFDAPTHIQQLTNLADDRIGAEIIDCSDDFFAEAKRMLQFTSPIFVEDKFDEHGKWMDGWETRRKRHAGYDWTIIKLGVAGKIKALDIDTTFFTGNYPASTAVEACYAPDGELSHIEWQNILKNNLLGPSDHHIFNIDTEQVFTHIRLNIYPDGGVARFRVYGEVQIQVKDGTQTLDLLALENGGRVIAYSDAHFGHPRNLINPGRGINMGDGWETKRRRAPGFDWCILALGQSGHIEKIDIDTAHFKGNFPAQVSIQAIYVEDATDQQLIPQSMFWPFLLEAQDMQMDHIHTFVEEILKQEKISHIRINMIPDGGISRIRLWGKVA</sequence>
<dbReference type="GO" id="GO:0006144">
    <property type="term" value="P:purine nucleobase metabolic process"/>
    <property type="evidence" value="ECO:0007669"/>
    <property type="project" value="UniProtKB-KW"/>
</dbReference>
<dbReference type="InterPro" id="IPR015908">
    <property type="entry name" value="Allantoicase_dom"/>
</dbReference>
<dbReference type="HAMAP" id="MF_00813">
    <property type="entry name" value="Allantoicase"/>
    <property type="match status" value="1"/>
</dbReference>
<protein>
    <recommendedName>
        <fullName evidence="4">Probable allantoicase</fullName>
        <ecNumber evidence="4">3.5.3.4</ecNumber>
    </recommendedName>
    <alternativeName>
        <fullName evidence="4">Allantoate amidinohydrolase</fullName>
    </alternativeName>
</protein>
<name>A0A4R0ELJ6_9GAMM</name>
<dbReference type="InterPro" id="IPR008979">
    <property type="entry name" value="Galactose-bd-like_sf"/>
</dbReference>
<feature type="domain" description="Allantoicase" evidence="5">
    <location>
        <begin position="27"/>
        <end position="172"/>
    </location>
</feature>
<dbReference type="GO" id="GO:0004037">
    <property type="term" value="F:allantoicase activity"/>
    <property type="evidence" value="ECO:0007669"/>
    <property type="project" value="UniProtKB-UniRule"/>
</dbReference>
<evidence type="ECO:0000256" key="4">
    <source>
        <dbReference type="HAMAP-Rule" id="MF_00813"/>
    </source>
</evidence>
<comment type="catalytic activity">
    <reaction evidence="4">
        <text>allantoate + H2O = (S)-ureidoglycolate + urea</text>
        <dbReference type="Rhea" id="RHEA:11016"/>
        <dbReference type="ChEBI" id="CHEBI:15377"/>
        <dbReference type="ChEBI" id="CHEBI:16199"/>
        <dbReference type="ChEBI" id="CHEBI:17536"/>
        <dbReference type="ChEBI" id="CHEBI:57296"/>
        <dbReference type="EC" id="3.5.3.4"/>
    </reaction>
</comment>
<dbReference type="Pfam" id="PF03561">
    <property type="entry name" value="Allantoicase"/>
    <property type="match status" value="2"/>
</dbReference>
<dbReference type="Proteomes" id="UP000291380">
    <property type="component" value="Unassembled WGS sequence"/>
</dbReference>
<evidence type="ECO:0000256" key="2">
    <source>
        <dbReference type="ARBA" id="ARBA00022631"/>
    </source>
</evidence>
<evidence type="ECO:0000256" key="3">
    <source>
        <dbReference type="ARBA" id="ARBA00022801"/>
    </source>
</evidence>
<dbReference type="AlphaFoldDB" id="A0A4R0ELJ6"/>
<evidence type="ECO:0000313" key="6">
    <source>
        <dbReference type="EMBL" id="TCB58213.1"/>
    </source>
</evidence>
<dbReference type="NCBIfam" id="TIGR02961">
    <property type="entry name" value="allantoicase"/>
    <property type="match status" value="1"/>
</dbReference>
<dbReference type="PANTHER" id="PTHR12045:SF3">
    <property type="entry name" value="INACTIVE ALLANTOICASE-RELATED"/>
    <property type="match status" value="1"/>
</dbReference>
<dbReference type="UniPathway" id="UPA00395">
    <property type="reaction ID" value="UER00654"/>
</dbReference>
<dbReference type="PANTHER" id="PTHR12045">
    <property type="entry name" value="ALLANTOICASE"/>
    <property type="match status" value="1"/>
</dbReference>
<dbReference type="GO" id="GO:0000256">
    <property type="term" value="P:allantoin catabolic process"/>
    <property type="evidence" value="ECO:0007669"/>
    <property type="project" value="UniProtKB-UniRule"/>
</dbReference>
<comment type="caution">
    <text evidence="6">The sequence shown here is derived from an EMBL/GenBank/DDBJ whole genome shotgun (WGS) entry which is preliminary data.</text>
</comment>